<dbReference type="InterPro" id="IPR039255">
    <property type="entry name" value="YceD_bac"/>
</dbReference>
<sequence>MDAPVIDAFEFCRLKEHREGSMALGELHRLSEVVVGDAGPIAWSLQGGSDNLGHSRLVLGISGSVKLACQRCLGTLDFDISSESTLIIAKDEDDADHIDSMLSDDDIDVIVGSKLLQVADLIEDEALLAMPLSVKHDVCPDDANTVGDGLKKPSSFAALKNLKL</sequence>
<accession>A0ABP7T0W5</accession>
<evidence type="ECO:0000313" key="6">
    <source>
        <dbReference type="EMBL" id="GAA4019124.1"/>
    </source>
</evidence>
<name>A0ABP7T0W5_9BURK</name>
<evidence type="ECO:0000256" key="4">
    <source>
        <dbReference type="ARBA" id="ARBA00022517"/>
    </source>
</evidence>
<dbReference type="Proteomes" id="UP001501353">
    <property type="component" value="Unassembled WGS sequence"/>
</dbReference>
<comment type="caution">
    <text evidence="6">The sequence shown here is derived from an EMBL/GenBank/DDBJ whole genome shotgun (WGS) entry which is preliminary data.</text>
</comment>
<evidence type="ECO:0000313" key="7">
    <source>
        <dbReference type="Proteomes" id="UP001501353"/>
    </source>
</evidence>
<keyword evidence="4" id="KW-0690">Ribosome biogenesis</keyword>
<protein>
    <recommendedName>
        <fullName evidence="3">Large ribosomal RNA subunit accumulation protein YceD</fullName>
    </recommendedName>
    <alternativeName>
        <fullName evidence="5">23S rRNA accumulation protein YceD</fullName>
    </alternativeName>
</protein>
<organism evidence="6 7">
    <name type="scientific">Actimicrobium antarcticum</name>
    <dbReference type="NCBI Taxonomy" id="1051899"/>
    <lineage>
        <taxon>Bacteria</taxon>
        <taxon>Pseudomonadati</taxon>
        <taxon>Pseudomonadota</taxon>
        <taxon>Betaproteobacteria</taxon>
        <taxon>Burkholderiales</taxon>
        <taxon>Oxalobacteraceae</taxon>
        <taxon>Actimicrobium</taxon>
    </lineage>
</organism>
<comment type="function">
    <text evidence="1">Plays a role in synthesis, processing and/or stability of 23S rRNA.</text>
</comment>
<evidence type="ECO:0000256" key="2">
    <source>
        <dbReference type="ARBA" id="ARBA00010740"/>
    </source>
</evidence>
<dbReference type="PANTHER" id="PTHR38099:SF1">
    <property type="entry name" value="LARGE RIBOSOMAL RNA SUBUNIT ACCUMULATION PROTEIN YCED"/>
    <property type="match status" value="1"/>
</dbReference>
<dbReference type="EMBL" id="BAAAZE010000007">
    <property type="protein sequence ID" value="GAA4019124.1"/>
    <property type="molecule type" value="Genomic_DNA"/>
</dbReference>
<dbReference type="InterPro" id="IPR003772">
    <property type="entry name" value="YceD"/>
</dbReference>
<reference evidence="7" key="1">
    <citation type="journal article" date="2019" name="Int. J. Syst. Evol. Microbiol.">
        <title>The Global Catalogue of Microorganisms (GCM) 10K type strain sequencing project: providing services to taxonomists for standard genome sequencing and annotation.</title>
        <authorList>
            <consortium name="The Broad Institute Genomics Platform"/>
            <consortium name="The Broad Institute Genome Sequencing Center for Infectious Disease"/>
            <person name="Wu L."/>
            <person name="Ma J."/>
        </authorList>
    </citation>
    <scope>NUCLEOTIDE SEQUENCE [LARGE SCALE GENOMIC DNA]</scope>
    <source>
        <strain evidence="7">JCM 16673</strain>
    </source>
</reference>
<proteinExistence type="inferred from homology"/>
<evidence type="ECO:0000256" key="1">
    <source>
        <dbReference type="ARBA" id="ARBA00002868"/>
    </source>
</evidence>
<evidence type="ECO:0000256" key="5">
    <source>
        <dbReference type="ARBA" id="ARBA00031841"/>
    </source>
</evidence>
<comment type="similarity">
    <text evidence="2">Belongs to the DUF177 domain family.</text>
</comment>
<dbReference type="RefSeq" id="WP_344762561.1">
    <property type="nucleotide sequence ID" value="NZ_BAAAZE010000007.1"/>
</dbReference>
<dbReference type="PANTHER" id="PTHR38099">
    <property type="entry name" value="LARGE RIBOSOMAL RNA SUBUNIT ACCUMULATION PROTEIN YCED"/>
    <property type="match status" value="1"/>
</dbReference>
<keyword evidence="7" id="KW-1185">Reference proteome</keyword>
<dbReference type="Pfam" id="PF02620">
    <property type="entry name" value="YceD"/>
    <property type="match status" value="1"/>
</dbReference>
<gene>
    <name evidence="6" type="ORF">GCM10022212_14060</name>
</gene>
<evidence type="ECO:0000256" key="3">
    <source>
        <dbReference type="ARBA" id="ARBA00015716"/>
    </source>
</evidence>